<name>A0A2P4P8H9_RHIID</name>
<comment type="caution">
    <text evidence="1">The sequence shown here is derived from an EMBL/GenBank/DDBJ whole genome shotgun (WGS) entry which is preliminary data.</text>
</comment>
<reference evidence="1 2" key="1">
    <citation type="journal article" date="2013" name="Proc. Natl. Acad. Sci. U.S.A.">
        <title>Genome of an arbuscular mycorrhizal fungus provides insight into the oldest plant symbiosis.</title>
        <authorList>
            <person name="Tisserant E."/>
            <person name="Malbreil M."/>
            <person name="Kuo A."/>
            <person name="Kohler A."/>
            <person name="Symeonidi A."/>
            <person name="Balestrini R."/>
            <person name="Charron P."/>
            <person name="Duensing N."/>
            <person name="Frei Dit Frey N."/>
            <person name="Gianinazzi-Pearson V."/>
            <person name="Gilbert L.B."/>
            <person name="Handa Y."/>
            <person name="Herr J.R."/>
            <person name="Hijri M."/>
            <person name="Koul R."/>
            <person name="Kawaguchi M."/>
            <person name="Krajinski F."/>
            <person name="Lammers P.J."/>
            <person name="Masclaux F.G."/>
            <person name="Murat C."/>
            <person name="Morin E."/>
            <person name="Ndikumana S."/>
            <person name="Pagni M."/>
            <person name="Petitpierre D."/>
            <person name="Requena N."/>
            <person name="Rosikiewicz P."/>
            <person name="Riley R."/>
            <person name="Saito K."/>
            <person name="San Clemente H."/>
            <person name="Shapiro H."/>
            <person name="van Tuinen D."/>
            <person name="Becard G."/>
            <person name="Bonfante P."/>
            <person name="Paszkowski U."/>
            <person name="Shachar-Hill Y.Y."/>
            <person name="Tuskan G.A."/>
            <person name="Young P.W."/>
            <person name="Sanders I.R."/>
            <person name="Henrissat B."/>
            <person name="Rensing S.A."/>
            <person name="Grigoriev I.V."/>
            <person name="Corradi N."/>
            <person name="Roux C."/>
            <person name="Martin F."/>
        </authorList>
    </citation>
    <scope>NUCLEOTIDE SEQUENCE [LARGE SCALE GENOMIC DNA]</scope>
    <source>
        <strain evidence="1 2">DAOM 197198</strain>
    </source>
</reference>
<sequence length="163" mass="18564">MSAIKNLSKLFKKNPERSFTNKLYNLCNKDCTDLIPLHILNDAETCRLLLAGIRKQKVDDPILYIHWDETSFNQPNGSRDNDPTHNLQTLIDSIKDAEGDDVENKHVMFAFNTGTELAKCVRQLPQWARRQAGTPDVAHSVIRLNKLSSNGNYEIEPCDHAFN</sequence>
<accession>A0A2P4P8H9</accession>
<organism evidence="1 2">
    <name type="scientific">Rhizophagus irregularis (strain DAOM 181602 / DAOM 197198 / MUCL 43194)</name>
    <name type="common">Arbuscular mycorrhizal fungus</name>
    <name type="synonym">Glomus intraradices</name>
    <dbReference type="NCBI Taxonomy" id="747089"/>
    <lineage>
        <taxon>Eukaryota</taxon>
        <taxon>Fungi</taxon>
        <taxon>Fungi incertae sedis</taxon>
        <taxon>Mucoromycota</taxon>
        <taxon>Glomeromycotina</taxon>
        <taxon>Glomeromycetes</taxon>
        <taxon>Glomerales</taxon>
        <taxon>Glomeraceae</taxon>
        <taxon>Rhizophagus</taxon>
    </lineage>
</organism>
<dbReference type="VEuPathDB" id="FungiDB:RhiirFUN_025338"/>
<keyword evidence="2" id="KW-1185">Reference proteome</keyword>
<evidence type="ECO:0000313" key="1">
    <source>
        <dbReference type="EMBL" id="POG61667.1"/>
    </source>
</evidence>
<evidence type="ECO:0000313" key="2">
    <source>
        <dbReference type="Proteomes" id="UP000018888"/>
    </source>
</evidence>
<reference evidence="1 2" key="2">
    <citation type="journal article" date="2018" name="New Phytol.">
        <title>High intraspecific genome diversity in the model arbuscular mycorrhizal symbiont Rhizophagus irregularis.</title>
        <authorList>
            <person name="Chen E.C.H."/>
            <person name="Morin E."/>
            <person name="Beaudet D."/>
            <person name="Noel J."/>
            <person name="Yildirir G."/>
            <person name="Ndikumana S."/>
            <person name="Charron P."/>
            <person name="St-Onge C."/>
            <person name="Giorgi J."/>
            <person name="Kruger M."/>
            <person name="Marton T."/>
            <person name="Ropars J."/>
            <person name="Grigoriev I.V."/>
            <person name="Hainaut M."/>
            <person name="Henrissat B."/>
            <person name="Roux C."/>
            <person name="Martin F."/>
            <person name="Corradi N."/>
        </authorList>
    </citation>
    <scope>NUCLEOTIDE SEQUENCE [LARGE SCALE GENOMIC DNA]</scope>
    <source>
        <strain evidence="1 2">DAOM 197198</strain>
    </source>
</reference>
<protein>
    <submittedName>
        <fullName evidence="1">Uncharacterized protein</fullName>
    </submittedName>
</protein>
<dbReference type="AlphaFoldDB" id="A0A2P4P8H9"/>
<proteinExistence type="predicted"/>
<gene>
    <name evidence="1" type="ORF">GLOIN_2v1486076</name>
</gene>
<dbReference type="EMBL" id="AUPC02000331">
    <property type="protein sequence ID" value="POG61667.1"/>
    <property type="molecule type" value="Genomic_DNA"/>
</dbReference>
<dbReference type="Proteomes" id="UP000018888">
    <property type="component" value="Unassembled WGS sequence"/>
</dbReference>